<evidence type="ECO:0000313" key="3">
    <source>
        <dbReference type="Proteomes" id="UP000051952"/>
    </source>
</evidence>
<gene>
    <name evidence="2" type="ORF">BSAL_10100</name>
</gene>
<feature type="compositionally biased region" description="Polar residues" evidence="1">
    <location>
        <begin position="546"/>
        <end position="555"/>
    </location>
</feature>
<keyword evidence="3" id="KW-1185">Reference proteome</keyword>
<feature type="region of interest" description="Disordered" evidence="1">
    <location>
        <begin position="145"/>
        <end position="166"/>
    </location>
</feature>
<sequence length="1026" mass="110531">MYHSLDEAAIITISSFTGQRCHVELPSWVGSLAEAILLIREAHSNALVDESGKAHFHPAIDYLEEVATHETIESLSDLRAAREVRIHIKPRTANASSWMMVSTATTAPDNLTTDAMCSTDASPEVSIMAEADRLPTADSSVPLVEGVPPPPPPVEHSATQYDKSATSDRIERRYATTASGSTTAVTSLTGGPDDIERLIRYHQRLRQEVAARHPAAVQYSGDDYEEAYKKSVVATVASPHREDPRVTSPPRDEETFTMYVREHDQTNITTELITRKKTIMSPSSVSAPRAVVTSSSPVASDADGHRAELPLRFGGDGWATTPTPSPPISLPPHEEASFTIHQHIRMEHHSSQWSNASSLVSRASVLHNNNNKRVVAAVMVSPPPDDHNAPQAALPSHIASRSSSLASASLSQLPTAGTTGDALPAQAFDEPDALESEERSLDAAEDTVALVPAALNAPEPIEYSPPNSEEGATVEPSVQTQEGGTTMHNAVCLMSPEGYQQLSTAPIEPVGIRAPSLSTASPRRNDVRGLLHSPGNEIVDEPRMISSPSSSTMWATPTTGARLEIADVNARRHRCLQHVMNSWGIAPPSSLLFRECISEVATERGGCSPAALSSGRHLRELHLVVEGPSGSGATTTALTIAGDVILSAQQQREHALVGCSLLVPIQVAGYLGDDQNRNNGIAQWLVMVSRNWIAASLRALDAALGGASIDVDGIAEAAVPLPGPPHVTTVRRWLGLKSSLSTALLAACPALPAEQARRAAEDTLKLLDVVRDTTHVVVTDAQRAEDTLANATPNPSLLMDLCLLLASVMQYVPVLFARLYGWEGVLYVLDGLREVPHVNSVAAERLPLLMELLRMTLVDDTSAYLPAEVIGCSGMIYCRHTNWADALDIHQRRHHQHSIMQHPHDHAILLGAHSVKVLGLISDKVAVERYGFPALLRIHRQEPHADADNDRHSTIDAVRHYPLRVFLGAPGFLALLYRHVANNDASFRTSGDWVLPLSGDDAEVLCELVDVCALTLSPPTSGSHHH</sequence>
<dbReference type="EMBL" id="CYKH01001518">
    <property type="protein sequence ID" value="CUG87443.1"/>
    <property type="molecule type" value="Genomic_DNA"/>
</dbReference>
<protein>
    <submittedName>
        <fullName evidence="2">Uncharacterized protein</fullName>
    </submittedName>
</protein>
<accession>A0A0S4JBU1</accession>
<feature type="region of interest" description="Disordered" evidence="1">
    <location>
        <begin position="458"/>
        <end position="479"/>
    </location>
</feature>
<reference evidence="3" key="1">
    <citation type="submission" date="2015-09" db="EMBL/GenBank/DDBJ databases">
        <authorList>
            <consortium name="Pathogen Informatics"/>
        </authorList>
    </citation>
    <scope>NUCLEOTIDE SEQUENCE [LARGE SCALE GENOMIC DNA]</scope>
    <source>
        <strain evidence="3">Lake Konstanz</strain>
    </source>
</reference>
<dbReference type="Proteomes" id="UP000051952">
    <property type="component" value="Unassembled WGS sequence"/>
</dbReference>
<name>A0A0S4JBU1_BODSA</name>
<feature type="region of interest" description="Disordered" evidence="1">
    <location>
        <begin position="380"/>
        <end position="400"/>
    </location>
</feature>
<proteinExistence type="predicted"/>
<feature type="region of interest" description="Disordered" evidence="1">
    <location>
        <begin position="513"/>
        <end position="555"/>
    </location>
</feature>
<dbReference type="VEuPathDB" id="TriTrypDB:BSAL_10100"/>
<evidence type="ECO:0000256" key="1">
    <source>
        <dbReference type="SAM" id="MobiDB-lite"/>
    </source>
</evidence>
<evidence type="ECO:0000313" key="2">
    <source>
        <dbReference type="EMBL" id="CUG87443.1"/>
    </source>
</evidence>
<dbReference type="AlphaFoldDB" id="A0A0S4JBU1"/>
<organism evidence="2 3">
    <name type="scientific">Bodo saltans</name>
    <name type="common">Flagellated protozoan</name>
    <dbReference type="NCBI Taxonomy" id="75058"/>
    <lineage>
        <taxon>Eukaryota</taxon>
        <taxon>Discoba</taxon>
        <taxon>Euglenozoa</taxon>
        <taxon>Kinetoplastea</taxon>
        <taxon>Metakinetoplastina</taxon>
        <taxon>Eubodonida</taxon>
        <taxon>Bodonidae</taxon>
        <taxon>Bodo</taxon>
    </lineage>
</organism>